<evidence type="ECO:0000313" key="2">
    <source>
        <dbReference type="EMBL" id="KAF0978595.1"/>
    </source>
</evidence>
<dbReference type="GeneID" id="68109633"/>
<name>A0A6A5BZ31_NAEFO</name>
<dbReference type="OrthoDB" id="10257135at2759"/>
<proteinExistence type="predicted"/>
<sequence>MSNAIVASSSSALAGGENVSSSSSNSNNIINNNNNTTTPLDSAQQQLSTPESIIGYFSSKITLLNLPSSNNNESDMINAAYNKITREELERNFSDISNKILSNDQVAFLVNSFLVDLFIREKVSSESENQMYQNYLRVAYHLFLLNTKTDSKNSNLDLVLLQHVPVFLYIYFETKNVSKLSEIQLLFLSKIESILLLFFNTENIKRREMPEKEKTMIFLASSIEGVKTKYNNGEKLPSLTTSSSSKELQSSYNSLILGSSHANEDFFTGVAHRQLYLRNEMATNNESLSPLYFRDYEIYSPLLNEINEKVLSVVCQVFASRLEVLPKSSIFTFLRVLYQLTSQQVPYRVPTLEQVSIIKERNAEAKNIMEESLKVIKEDLTGHSHNDPSNSNVKSRTIDVISDLDIQVDVENNNSQKTKKKKLYYHEYLTQLDQITLYSEHYGDSLFESPSTNITSGIFGADRIFLQESFINDAIAVLKYCAHNMEKLTAVSLFKDLFSVSSNNTIKDVKPIIIETLYAVYLRLVYDFIDSKSLIQMQAILKLLD</sequence>
<keyword evidence="3" id="KW-1185">Reference proteome</keyword>
<comment type="caution">
    <text evidence="2">The sequence shown here is derived from an EMBL/GenBank/DDBJ whole genome shotgun (WGS) entry which is preliminary data.</text>
</comment>
<evidence type="ECO:0000256" key="1">
    <source>
        <dbReference type="SAM" id="MobiDB-lite"/>
    </source>
</evidence>
<feature type="compositionally biased region" description="Low complexity" evidence="1">
    <location>
        <begin position="20"/>
        <end position="35"/>
    </location>
</feature>
<dbReference type="Proteomes" id="UP000444721">
    <property type="component" value="Unassembled WGS sequence"/>
</dbReference>
<dbReference type="EMBL" id="VFQX01000029">
    <property type="protein sequence ID" value="KAF0978595.1"/>
    <property type="molecule type" value="Genomic_DNA"/>
</dbReference>
<gene>
    <name evidence="2" type="ORF">FDP41_002415</name>
</gene>
<dbReference type="AlphaFoldDB" id="A0A6A5BZ31"/>
<organism evidence="2 3">
    <name type="scientific">Naegleria fowleri</name>
    <name type="common">Brain eating amoeba</name>
    <dbReference type="NCBI Taxonomy" id="5763"/>
    <lineage>
        <taxon>Eukaryota</taxon>
        <taxon>Discoba</taxon>
        <taxon>Heterolobosea</taxon>
        <taxon>Tetramitia</taxon>
        <taxon>Eutetramitia</taxon>
        <taxon>Vahlkampfiidae</taxon>
        <taxon>Naegleria</taxon>
    </lineage>
</organism>
<dbReference type="VEuPathDB" id="AmoebaDB:FDP41_002415"/>
<dbReference type="RefSeq" id="XP_044563308.1">
    <property type="nucleotide sequence ID" value="XM_044705607.1"/>
</dbReference>
<evidence type="ECO:0000313" key="3">
    <source>
        <dbReference type="Proteomes" id="UP000444721"/>
    </source>
</evidence>
<feature type="compositionally biased region" description="Polar residues" evidence="1">
    <location>
        <begin position="36"/>
        <end position="45"/>
    </location>
</feature>
<reference evidence="2 3" key="1">
    <citation type="journal article" date="2019" name="Sci. Rep.">
        <title>Nanopore sequencing improves the draft genome of the human pathogenic amoeba Naegleria fowleri.</title>
        <authorList>
            <person name="Liechti N."/>
            <person name="Schurch N."/>
            <person name="Bruggmann R."/>
            <person name="Wittwer M."/>
        </authorList>
    </citation>
    <scope>NUCLEOTIDE SEQUENCE [LARGE SCALE GENOMIC DNA]</scope>
    <source>
        <strain evidence="2 3">ATCC 30894</strain>
    </source>
</reference>
<feature type="region of interest" description="Disordered" evidence="1">
    <location>
        <begin position="1"/>
        <end position="45"/>
    </location>
</feature>
<dbReference type="OMA" id="DTTHESQ"/>
<feature type="compositionally biased region" description="Polar residues" evidence="1">
    <location>
        <begin position="1"/>
        <end position="12"/>
    </location>
</feature>
<dbReference type="VEuPathDB" id="AmoebaDB:NF0006890"/>
<dbReference type="VEuPathDB" id="AmoebaDB:NfTy_041840"/>
<accession>A0A6A5BZ31</accession>
<protein>
    <submittedName>
        <fullName evidence="2">Uncharacterized protein</fullName>
    </submittedName>
</protein>